<dbReference type="PANTHER" id="PTHR43065:SF34">
    <property type="entry name" value="SPORULATION KINASE A"/>
    <property type="match status" value="1"/>
</dbReference>
<dbReference type="SMART" id="SM00091">
    <property type="entry name" value="PAS"/>
    <property type="match status" value="1"/>
</dbReference>
<evidence type="ECO:0000256" key="6">
    <source>
        <dbReference type="ARBA" id="ARBA00022777"/>
    </source>
</evidence>
<evidence type="ECO:0000256" key="4">
    <source>
        <dbReference type="ARBA" id="ARBA00022679"/>
    </source>
</evidence>
<evidence type="ECO:0000313" key="14">
    <source>
        <dbReference type="Proteomes" id="UP001523262"/>
    </source>
</evidence>
<proteinExistence type="predicted"/>
<evidence type="ECO:0000256" key="8">
    <source>
        <dbReference type="ARBA" id="ARBA00023012"/>
    </source>
</evidence>
<keyword evidence="9" id="KW-1133">Transmembrane helix</keyword>
<evidence type="ECO:0000256" key="7">
    <source>
        <dbReference type="ARBA" id="ARBA00022840"/>
    </source>
</evidence>
<evidence type="ECO:0000259" key="10">
    <source>
        <dbReference type="PROSITE" id="PS50109"/>
    </source>
</evidence>
<evidence type="ECO:0000256" key="5">
    <source>
        <dbReference type="ARBA" id="ARBA00022741"/>
    </source>
</evidence>
<dbReference type="InterPro" id="IPR000700">
    <property type="entry name" value="PAS-assoc_C"/>
</dbReference>
<dbReference type="InterPro" id="IPR003594">
    <property type="entry name" value="HATPase_dom"/>
</dbReference>
<organism evidence="13 14">
    <name type="scientific">Neobacillus pocheonensis</name>
    <dbReference type="NCBI Taxonomy" id="363869"/>
    <lineage>
        <taxon>Bacteria</taxon>
        <taxon>Bacillati</taxon>
        <taxon>Bacillota</taxon>
        <taxon>Bacilli</taxon>
        <taxon>Bacillales</taxon>
        <taxon>Bacillaceae</taxon>
        <taxon>Neobacillus</taxon>
    </lineage>
</organism>
<dbReference type="SMART" id="SM00387">
    <property type="entry name" value="HATPase_c"/>
    <property type="match status" value="1"/>
</dbReference>
<dbReference type="NCBIfam" id="TIGR00229">
    <property type="entry name" value="sensory_box"/>
    <property type="match status" value="1"/>
</dbReference>
<reference evidence="13 14" key="1">
    <citation type="submission" date="2022-06" db="EMBL/GenBank/DDBJ databases">
        <authorList>
            <person name="Jeon C.O."/>
        </authorList>
    </citation>
    <scope>NUCLEOTIDE SEQUENCE [LARGE SCALE GENOMIC DNA]</scope>
    <source>
        <strain evidence="13 14">KCTC 13943</strain>
    </source>
</reference>
<dbReference type="PANTHER" id="PTHR43065">
    <property type="entry name" value="SENSOR HISTIDINE KINASE"/>
    <property type="match status" value="1"/>
</dbReference>
<dbReference type="CDD" id="cd00082">
    <property type="entry name" value="HisKA"/>
    <property type="match status" value="1"/>
</dbReference>
<feature type="domain" description="PAS" evidence="11">
    <location>
        <begin position="75"/>
        <end position="145"/>
    </location>
</feature>
<keyword evidence="7" id="KW-0067">ATP-binding</keyword>
<dbReference type="PRINTS" id="PR00344">
    <property type="entry name" value="BCTRLSENSOR"/>
</dbReference>
<dbReference type="SUPFAM" id="SSF55785">
    <property type="entry name" value="PYP-like sensor domain (PAS domain)"/>
    <property type="match status" value="1"/>
</dbReference>
<dbReference type="PROSITE" id="PS50109">
    <property type="entry name" value="HIS_KIN"/>
    <property type="match status" value="1"/>
</dbReference>
<keyword evidence="9" id="KW-0812">Transmembrane</keyword>
<dbReference type="InterPro" id="IPR003661">
    <property type="entry name" value="HisK_dim/P_dom"/>
</dbReference>
<dbReference type="PROSITE" id="PS50113">
    <property type="entry name" value="PAC"/>
    <property type="match status" value="1"/>
</dbReference>
<dbReference type="InterPro" id="IPR004358">
    <property type="entry name" value="Sig_transdc_His_kin-like_C"/>
</dbReference>
<dbReference type="InterPro" id="IPR036097">
    <property type="entry name" value="HisK_dim/P_sf"/>
</dbReference>
<keyword evidence="6" id="KW-0418">Kinase</keyword>
<comment type="catalytic activity">
    <reaction evidence="1">
        <text>ATP + protein L-histidine = ADP + protein N-phospho-L-histidine.</text>
        <dbReference type="EC" id="2.7.13.3"/>
    </reaction>
</comment>
<dbReference type="Pfam" id="PF00512">
    <property type="entry name" value="HisKA"/>
    <property type="match status" value="1"/>
</dbReference>
<feature type="transmembrane region" description="Helical" evidence="9">
    <location>
        <begin position="12"/>
        <end position="34"/>
    </location>
</feature>
<evidence type="ECO:0000256" key="3">
    <source>
        <dbReference type="ARBA" id="ARBA00022553"/>
    </source>
</evidence>
<dbReference type="InterPro" id="IPR000014">
    <property type="entry name" value="PAS"/>
</dbReference>
<evidence type="ECO:0000259" key="11">
    <source>
        <dbReference type="PROSITE" id="PS50112"/>
    </source>
</evidence>
<dbReference type="InterPro" id="IPR036890">
    <property type="entry name" value="HATPase_C_sf"/>
</dbReference>
<protein>
    <recommendedName>
        <fullName evidence="2">histidine kinase</fullName>
        <ecNumber evidence="2">2.7.13.3</ecNumber>
    </recommendedName>
</protein>
<evidence type="ECO:0000256" key="2">
    <source>
        <dbReference type="ARBA" id="ARBA00012438"/>
    </source>
</evidence>
<dbReference type="Pfam" id="PF02518">
    <property type="entry name" value="HATPase_c"/>
    <property type="match status" value="1"/>
</dbReference>
<name>A0ABT0WJD7_9BACI</name>
<evidence type="ECO:0000256" key="9">
    <source>
        <dbReference type="SAM" id="Phobius"/>
    </source>
</evidence>
<evidence type="ECO:0000259" key="12">
    <source>
        <dbReference type="PROSITE" id="PS50113"/>
    </source>
</evidence>
<dbReference type="Gene3D" id="3.30.450.20">
    <property type="entry name" value="PAS domain"/>
    <property type="match status" value="1"/>
</dbReference>
<evidence type="ECO:0000256" key="1">
    <source>
        <dbReference type="ARBA" id="ARBA00000085"/>
    </source>
</evidence>
<feature type="domain" description="Histidine kinase" evidence="10">
    <location>
        <begin position="211"/>
        <end position="418"/>
    </location>
</feature>
<keyword evidence="4" id="KW-0808">Transferase</keyword>
<keyword evidence="8" id="KW-0902">Two-component regulatory system</keyword>
<dbReference type="Proteomes" id="UP001523262">
    <property type="component" value="Unassembled WGS sequence"/>
</dbReference>
<keyword evidence="9" id="KW-0472">Membrane</keyword>
<feature type="transmembrane region" description="Helical" evidence="9">
    <location>
        <begin position="40"/>
        <end position="62"/>
    </location>
</feature>
<dbReference type="InterPro" id="IPR005467">
    <property type="entry name" value="His_kinase_dom"/>
</dbReference>
<dbReference type="CDD" id="cd00130">
    <property type="entry name" value="PAS"/>
    <property type="match status" value="1"/>
</dbReference>
<feature type="domain" description="PAC" evidence="12">
    <location>
        <begin position="147"/>
        <end position="198"/>
    </location>
</feature>
<keyword evidence="5" id="KW-0547">Nucleotide-binding</keyword>
<keyword evidence="3" id="KW-0597">Phosphoprotein</keyword>
<dbReference type="EMBL" id="JAMQCR010000003">
    <property type="protein sequence ID" value="MCM2535780.1"/>
    <property type="molecule type" value="Genomic_DNA"/>
</dbReference>
<accession>A0ABT0WJD7</accession>
<dbReference type="Gene3D" id="1.10.287.130">
    <property type="match status" value="1"/>
</dbReference>
<keyword evidence="14" id="KW-1185">Reference proteome</keyword>
<evidence type="ECO:0000313" key="13">
    <source>
        <dbReference type="EMBL" id="MCM2535780.1"/>
    </source>
</evidence>
<dbReference type="EC" id="2.7.13.3" evidence="2"/>
<dbReference type="SMART" id="SM00388">
    <property type="entry name" value="HisKA"/>
    <property type="match status" value="1"/>
</dbReference>
<gene>
    <name evidence="13" type="ORF">NDK43_30265</name>
</gene>
<dbReference type="Pfam" id="PF00989">
    <property type="entry name" value="PAS"/>
    <property type="match status" value="1"/>
</dbReference>
<comment type="caution">
    <text evidence="13">The sequence shown here is derived from an EMBL/GenBank/DDBJ whole genome shotgun (WGS) entry which is preliminary data.</text>
</comment>
<dbReference type="PROSITE" id="PS50112">
    <property type="entry name" value="PAS"/>
    <property type="match status" value="1"/>
</dbReference>
<dbReference type="InterPro" id="IPR013767">
    <property type="entry name" value="PAS_fold"/>
</dbReference>
<dbReference type="SUPFAM" id="SSF47384">
    <property type="entry name" value="Homodimeric domain of signal transducing histidine kinase"/>
    <property type="match status" value="1"/>
</dbReference>
<dbReference type="InterPro" id="IPR035965">
    <property type="entry name" value="PAS-like_dom_sf"/>
</dbReference>
<dbReference type="SUPFAM" id="SSF55874">
    <property type="entry name" value="ATPase domain of HSP90 chaperone/DNA topoisomerase II/histidine kinase"/>
    <property type="match status" value="1"/>
</dbReference>
<dbReference type="Gene3D" id="3.30.565.10">
    <property type="entry name" value="Histidine kinase-like ATPase, C-terminal domain"/>
    <property type="match status" value="1"/>
</dbReference>
<sequence length="420" mass="47604">MQKNVSCSKKVSFKITIIYLLSSMIWISTTDWILSNFHTIHVVWISIGKGILFVIATTFLLYKLIQRNIKGIEDREQLLNSLIENNTDAIIHLDLNGNILLVNEVTERITGYSKEELTKKTFKDLVAKEDLDEVLKHFKEIGKGVPSMIEARSIQKNGQCILVSLKSVPIAMKDKMSGIFVIVRDITELKEQEELIRRSEKLSIVGELATAVAHEIRNPLTSIKGFLQLFQQRAVVDEDKHYYSIMLSEIERINSIVSEFMILSKPQAITYQNEKITSLLMDVITLLETIAIVKNIEVTKEFEPNIPFVKCEGNQIKQVFINIIKNAIDAVPTNGKILIKVTKLEEDQVLIRFNDNGRGIPNDLISRLGEPFYTTKEKGTGLGLMVSYKIIEEHRGSININSEMNKGTTVDIILPVSSEK</sequence>